<dbReference type="PANTHER" id="PTHR43072:SF23">
    <property type="entry name" value="UPF0039 PROTEIN C11D3.02C"/>
    <property type="match status" value="1"/>
</dbReference>
<dbReference type="AlphaFoldDB" id="A0A094SQL0"/>
<dbReference type="InterPro" id="IPR016181">
    <property type="entry name" value="Acyl_CoA_acyltransferase"/>
</dbReference>
<gene>
    <name evidence="5" type="ORF">GM51_4375</name>
</gene>
<dbReference type="EMBL" id="JNSL01000017">
    <property type="protein sequence ID" value="KGA20948.1"/>
    <property type="molecule type" value="Genomic_DNA"/>
</dbReference>
<dbReference type="GO" id="GO:0016747">
    <property type="term" value="F:acyltransferase activity, transferring groups other than amino-acyl groups"/>
    <property type="evidence" value="ECO:0007669"/>
    <property type="project" value="InterPro"/>
</dbReference>
<accession>A0A094SQL0</accession>
<evidence type="ECO:0000256" key="2">
    <source>
        <dbReference type="ARBA" id="ARBA00023315"/>
    </source>
</evidence>
<proteinExistence type="predicted"/>
<sequence>MLESEYQPRRRLPRQPLSPTQPEPVFAFEIRRAGPEDIPDIREIYNHYVTNSVVTFDEKPMTIRAWKTKFAFLRKLGHPVLVAVSPSEQVLGYALVQPWRPRSGYRFTVENAIYLRPASTGKGLGSALLDALISASEEAGLKTIIAVISDSGAEASLALHERAGFVEVGRMGGVGYKFNRSLGTVTLQKTLKPNRPRKSPESETKKRRTLSWRRSTPSGA</sequence>
<name>A0A094SQL0_9ZZZZ</name>
<dbReference type="PANTHER" id="PTHR43072">
    <property type="entry name" value="N-ACETYLTRANSFERASE"/>
    <property type="match status" value="1"/>
</dbReference>
<dbReference type="InterPro" id="IPR000182">
    <property type="entry name" value="GNAT_dom"/>
</dbReference>
<reference evidence="5" key="1">
    <citation type="submission" date="2014-06" db="EMBL/GenBank/DDBJ databases">
        <title>Key roles for freshwater Actinobacteria revealed by deep metagenomic sequencing.</title>
        <authorList>
            <person name="Ghai R."/>
            <person name="Mizuno C.M."/>
            <person name="Picazo A."/>
            <person name="Camacho A."/>
            <person name="Rodriguez-Valera F."/>
        </authorList>
    </citation>
    <scope>NUCLEOTIDE SEQUENCE</scope>
</reference>
<evidence type="ECO:0000256" key="3">
    <source>
        <dbReference type="SAM" id="MobiDB-lite"/>
    </source>
</evidence>
<feature type="domain" description="N-acetyltransferase" evidence="4">
    <location>
        <begin position="28"/>
        <end position="192"/>
    </location>
</feature>
<dbReference type="PROSITE" id="PS51186">
    <property type="entry name" value="GNAT"/>
    <property type="match status" value="1"/>
</dbReference>
<evidence type="ECO:0000259" key="4">
    <source>
        <dbReference type="PROSITE" id="PS51186"/>
    </source>
</evidence>
<feature type="region of interest" description="Disordered" evidence="3">
    <location>
        <begin position="1"/>
        <end position="21"/>
    </location>
</feature>
<evidence type="ECO:0000256" key="1">
    <source>
        <dbReference type="ARBA" id="ARBA00022679"/>
    </source>
</evidence>
<keyword evidence="2" id="KW-0012">Acyltransferase</keyword>
<organism evidence="5">
    <name type="scientific">freshwater metagenome</name>
    <dbReference type="NCBI Taxonomy" id="449393"/>
    <lineage>
        <taxon>unclassified sequences</taxon>
        <taxon>metagenomes</taxon>
        <taxon>ecological metagenomes</taxon>
    </lineage>
</organism>
<feature type="region of interest" description="Disordered" evidence="3">
    <location>
        <begin position="191"/>
        <end position="220"/>
    </location>
</feature>
<protein>
    <recommendedName>
        <fullName evidence="4">N-acetyltransferase domain-containing protein</fullName>
    </recommendedName>
</protein>
<dbReference type="Gene3D" id="3.40.630.30">
    <property type="match status" value="1"/>
</dbReference>
<dbReference type="SUPFAM" id="SSF55729">
    <property type="entry name" value="Acyl-CoA N-acyltransferases (Nat)"/>
    <property type="match status" value="1"/>
</dbReference>
<dbReference type="Pfam" id="PF00583">
    <property type="entry name" value="Acetyltransf_1"/>
    <property type="match status" value="1"/>
</dbReference>
<evidence type="ECO:0000313" key="5">
    <source>
        <dbReference type="EMBL" id="KGA20948.1"/>
    </source>
</evidence>
<comment type="caution">
    <text evidence="5">The sequence shown here is derived from an EMBL/GenBank/DDBJ whole genome shotgun (WGS) entry which is preliminary data.</text>
</comment>
<keyword evidence="1" id="KW-0808">Transferase</keyword>
<dbReference type="CDD" id="cd04301">
    <property type="entry name" value="NAT_SF"/>
    <property type="match status" value="1"/>
</dbReference>